<reference evidence="3" key="1">
    <citation type="journal article" date="2013" name="Nat. Genet.">
        <title>The Capsella rubella genome and the genomic consequences of rapid mating system evolution.</title>
        <authorList>
            <person name="Slotte T."/>
            <person name="Hazzouri K.M."/>
            <person name="Agren J.A."/>
            <person name="Koenig D."/>
            <person name="Maumus F."/>
            <person name="Guo Y.L."/>
            <person name="Steige K."/>
            <person name="Platts A.E."/>
            <person name="Escobar J.S."/>
            <person name="Newman L.K."/>
            <person name="Wang W."/>
            <person name="Mandakova T."/>
            <person name="Vello E."/>
            <person name="Smith L.M."/>
            <person name="Henz S.R."/>
            <person name="Steffen J."/>
            <person name="Takuno S."/>
            <person name="Brandvain Y."/>
            <person name="Coop G."/>
            <person name="Andolfatto P."/>
            <person name="Hu T.T."/>
            <person name="Blanchette M."/>
            <person name="Clark R.M."/>
            <person name="Quesneville H."/>
            <person name="Nordborg M."/>
            <person name="Gaut B.S."/>
            <person name="Lysak M.A."/>
            <person name="Jenkins J."/>
            <person name="Grimwood J."/>
            <person name="Chapman J."/>
            <person name="Prochnik S."/>
            <person name="Shu S."/>
            <person name="Rokhsar D."/>
            <person name="Schmutz J."/>
            <person name="Weigel D."/>
            <person name="Wright S.I."/>
        </authorList>
    </citation>
    <scope>NUCLEOTIDE SEQUENCE [LARGE SCALE GENOMIC DNA]</scope>
    <source>
        <strain evidence="3">cv. Monte Gargano</strain>
    </source>
</reference>
<feature type="compositionally biased region" description="Low complexity" evidence="1">
    <location>
        <begin position="139"/>
        <end position="159"/>
    </location>
</feature>
<dbReference type="Pfam" id="PF14223">
    <property type="entry name" value="Retrotran_gag_2"/>
    <property type="match status" value="1"/>
</dbReference>
<dbReference type="AlphaFoldDB" id="R0FAV4"/>
<name>R0FAV4_9BRAS</name>
<dbReference type="STRING" id="81985.R0FAV4"/>
<dbReference type="eggNOG" id="KOG0017">
    <property type="taxonomic scope" value="Eukaryota"/>
</dbReference>
<proteinExistence type="predicted"/>
<dbReference type="PANTHER" id="PTHR47481:SF41">
    <property type="entry name" value="COPIA-LIKE POLYPROTEIN_RETROTRANSPOSON"/>
    <property type="match status" value="1"/>
</dbReference>
<feature type="compositionally biased region" description="Basic residues" evidence="1">
    <location>
        <begin position="160"/>
        <end position="175"/>
    </location>
</feature>
<feature type="region of interest" description="Disordered" evidence="1">
    <location>
        <begin position="126"/>
        <end position="182"/>
    </location>
</feature>
<sequence>MWIYGTVSEQLLDTILKAKSKARDIWLTLEELFCDNKEARSLQCDNEPRTLEIGDKSITDYTHKLKSLSDLLANLDSPIFNRALVMHMLNGLSDKFDSIINVIQHQTPFPSFTKARSMLLMEEKRLEKQAKPAPQHSTNDQQQQHYNNNNSGRGSNNNKNRGRGRNNRGRGRKKWNNNQFAHSHFTPPVYYQSYTLYAAPSAPPGSYTSIGPHEAHYVQSHYPMPMIGTSPTFSALPQAFSTMTLQDPSGNPWVMDSGTTNHIATQP</sequence>
<gene>
    <name evidence="2" type="ORF">CARUB_v10007839mg</name>
</gene>
<feature type="non-terminal residue" evidence="2">
    <location>
        <position position="267"/>
    </location>
</feature>
<dbReference type="PANTHER" id="PTHR47481">
    <property type="match status" value="1"/>
</dbReference>
<accession>R0FAV4</accession>
<dbReference type="Proteomes" id="UP000029121">
    <property type="component" value="Unassembled WGS sequence"/>
</dbReference>
<evidence type="ECO:0000256" key="1">
    <source>
        <dbReference type="SAM" id="MobiDB-lite"/>
    </source>
</evidence>
<evidence type="ECO:0008006" key="4">
    <source>
        <dbReference type="Google" id="ProtNLM"/>
    </source>
</evidence>
<evidence type="ECO:0000313" key="2">
    <source>
        <dbReference type="EMBL" id="EOA19162.1"/>
    </source>
</evidence>
<dbReference type="EMBL" id="KB870811">
    <property type="protein sequence ID" value="EOA19162.1"/>
    <property type="molecule type" value="Genomic_DNA"/>
</dbReference>
<keyword evidence="3" id="KW-1185">Reference proteome</keyword>
<protein>
    <recommendedName>
        <fullName evidence="4">Retrotransposon gag domain-containing protein</fullName>
    </recommendedName>
</protein>
<organism evidence="2 3">
    <name type="scientific">Capsella rubella</name>
    <dbReference type="NCBI Taxonomy" id="81985"/>
    <lineage>
        <taxon>Eukaryota</taxon>
        <taxon>Viridiplantae</taxon>
        <taxon>Streptophyta</taxon>
        <taxon>Embryophyta</taxon>
        <taxon>Tracheophyta</taxon>
        <taxon>Spermatophyta</taxon>
        <taxon>Magnoliopsida</taxon>
        <taxon>eudicotyledons</taxon>
        <taxon>Gunneridae</taxon>
        <taxon>Pentapetalae</taxon>
        <taxon>rosids</taxon>
        <taxon>malvids</taxon>
        <taxon>Brassicales</taxon>
        <taxon>Brassicaceae</taxon>
        <taxon>Camelineae</taxon>
        <taxon>Capsella</taxon>
    </lineage>
</organism>
<evidence type="ECO:0000313" key="3">
    <source>
        <dbReference type="Proteomes" id="UP000029121"/>
    </source>
</evidence>